<dbReference type="InterPro" id="IPR036619">
    <property type="entry name" value="NinB_sf"/>
</dbReference>
<protein>
    <submittedName>
        <fullName evidence="1">Protein NinB</fullName>
    </submittedName>
</protein>
<sequence length="152" mass="17349">MKRLFVLRAQDEVWRNLLREMGERITAGKAVAVEVDDYKTNRSKAQNAVFHMWASDVSDATGEAKHGGRLKLQYFVPVLLRDDAKWAWVWRQTGARLSYEQQVEFLGEPNVLGSTSRCTVAQFAEALDGLWAGEAHLGLRNPQDFGLDWRVR</sequence>
<evidence type="ECO:0000313" key="1">
    <source>
        <dbReference type="EMBL" id="DAF58248.1"/>
    </source>
</evidence>
<accession>A0A8S5T551</accession>
<dbReference type="SUPFAM" id="SSF103370">
    <property type="entry name" value="NinB"/>
    <property type="match status" value="1"/>
</dbReference>
<reference evidence="1" key="1">
    <citation type="journal article" date="2021" name="Proc. Natl. Acad. Sci. U.S.A.">
        <title>A Catalog of Tens of Thousands of Viruses from Human Metagenomes Reveals Hidden Associations with Chronic Diseases.</title>
        <authorList>
            <person name="Tisza M.J."/>
            <person name="Buck C.B."/>
        </authorList>
    </citation>
    <scope>NUCLEOTIDE SEQUENCE</scope>
    <source>
        <strain evidence="1">CtMBu2</strain>
    </source>
</reference>
<dbReference type="Gene3D" id="1.10.3790.10">
    <property type="entry name" value="NinB"/>
    <property type="match status" value="1"/>
</dbReference>
<dbReference type="EMBL" id="BK032748">
    <property type="protein sequence ID" value="DAF58248.1"/>
    <property type="molecule type" value="Genomic_DNA"/>
</dbReference>
<organism evidence="1">
    <name type="scientific">Siphoviridae sp. ctMBu2</name>
    <dbReference type="NCBI Taxonomy" id="2827853"/>
    <lineage>
        <taxon>Viruses</taxon>
        <taxon>Duplodnaviria</taxon>
        <taxon>Heunggongvirae</taxon>
        <taxon>Uroviricota</taxon>
        <taxon>Caudoviricetes</taxon>
    </lineage>
</organism>
<name>A0A8S5T551_9CAUD</name>
<proteinExistence type="predicted"/>